<evidence type="ECO:0000256" key="1">
    <source>
        <dbReference type="PROSITE-ProRule" id="PRU00182"/>
    </source>
</evidence>
<keyword evidence="3" id="KW-1185">Reference proteome</keyword>
<dbReference type="eggNOG" id="COG2501">
    <property type="taxonomic scope" value="Bacteria"/>
</dbReference>
<accession>E6W2U3</accession>
<dbReference type="GO" id="GO:0003723">
    <property type="term" value="F:RNA binding"/>
    <property type="evidence" value="ECO:0007669"/>
    <property type="project" value="UniProtKB-KW"/>
</dbReference>
<dbReference type="AlphaFoldDB" id="E6W2U3"/>
<dbReference type="Gene3D" id="3.10.290.10">
    <property type="entry name" value="RNA-binding S4 domain"/>
    <property type="match status" value="1"/>
</dbReference>
<reference evidence="2 3" key="1">
    <citation type="submission" date="2010-12" db="EMBL/GenBank/DDBJ databases">
        <title>Complete sequence of Desulfurispirillum indicum S5.</title>
        <authorList>
            <consortium name="US DOE Joint Genome Institute"/>
            <person name="Lucas S."/>
            <person name="Copeland A."/>
            <person name="Lapidus A."/>
            <person name="Cheng J.-F."/>
            <person name="Goodwin L."/>
            <person name="Pitluck S."/>
            <person name="Chertkov O."/>
            <person name="Held B."/>
            <person name="Detter J.C."/>
            <person name="Han C."/>
            <person name="Tapia R."/>
            <person name="Land M."/>
            <person name="Hauser L."/>
            <person name="Kyrpides N."/>
            <person name="Ivanova N."/>
            <person name="Mikhailova N."/>
            <person name="Haggblom M."/>
            <person name="Rauschenbach I."/>
            <person name="Bini E."/>
            <person name="Woyke T."/>
        </authorList>
    </citation>
    <scope>NUCLEOTIDE SEQUENCE [LARGE SCALE GENOMIC DNA]</scope>
    <source>
        <strain evidence="3">ATCC BAA-1389 / DSM 22839 / S5</strain>
    </source>
</reference>
<dbReference type="PROSITE" id="PS50889">
    <property type="entry name" value="S4"/>
    <property type="match status" value="1"/>
</dbReference>
<gene>
    <name evidence="2" type="ordered locus">Selin_2048</name>
</gene>
<dbReference type="RefSeq" id="WP_013506648.1">
    <property type="nucleotide sequence ID" value="NC_014836.1"/>
</dbReference>
<dbReference type="STRING" id="653733.Selin_2048"/>
<dbReference type="EMBL" id="CP002432">
    <property type="protein sequence ID" value="ADU66768.1"/>
    <property type="molecule type" value="Genomic_DNA"/>
</dbReference>
<keyword evidence="1" id="KW-0694">RNA-binding</keyword>
<dbReference type="FunCoup" id="E6W2U3">
    <property type="interactions" value="78"/>
</dbReference>
<proteinExistence type="predicted"/>
<dbReference type="HOGENOM" id="CLU_127162_1_2_0"/>
<dbReference type="SUPFAM" id="SSF55174">
    <property type="entry name" value="Alpha-L RNA-binding motif"/>
    <property type="match status" value="1"/>
</dbReference>
<dbReference type="OrthoDB" id="9802835at2"/>
<evidence type="ECO:0000313" key="3">
    <source>
        <dbReference type="Proteomes" id="UP000002572"/>
    </source>
</evidence>
<protein>
    <submittedName>
        <fullName evidence="2">Putative RNA-binding protein</fullName>
    </submittedName>
</protein>
<sequence length="69" mass="7749">MEIFELEGHEYIELHHLLKIMGWCESGGHAKSEIAGGAVSVDGVQELRKRCKVRAGQRVDYAGQQIQVR</sequence>
<organism evidence="2 3">
    <name type="scientific">Desulfurispirillum indicum (strain ATCC BAA-1389 / DSM 22839 / S5)</name>
    <dbReference type="NCBI Taxonomy" id="653733"/>
    <lineage>
        <taxon>Bacteria</taxon>
        <taxon>Pseudomonadati</taxon>
        <taxon>Chrysiogenota</taxon>
        <taxon>Chrysiogenia</taxon>
        <taxon>Chrysiogenales</taxon>
        <taxon>Chrysiogenaceae</taxon>
        <taxon>Desulfurispirillum</taxon>
    </lineage>
</organism>
<name>E6W2U3_DESIS</name>
<dbReference type="Pfam" id="PF13275">
    <property type="entry name" value="S4_2"/>
    <property type="match status" value="1"/>
</dbReference>
<dbReference type="KEGG" id="din:Selin_2048"/>
<dbReference type="Proteomes" id="UP000002572">
    <property type="component" value="Chromosome"/>
</dbReference>
<dbReference type="InParanoid" id="E6W2U3"/>
<dbReference type="InterPro" id="IPR036986">
    <property type="entry name" value="S4_RNA-bd_sf"/>
</dbReference>
<evidence type="ECO:0000313" key="2">
    <source>
        <dbReference type="EMBL" id="ADU66768.1"/>
    </source>
</evidence>